<name>A0ABM9DX21_9HYPH</name>
<protein>
    <submittedName>
        <fullName evidence="2">Uncharacterized protein</fullName>
    </submittedName>
</protein>
<proteinExistence type="predicted"/>
<dbReference type="Proteomes" id="UP001153050">
    <property type="component" value="Unassembled WGS sequence"/>
</dbReference>
<organism evidence="2 3">
    <name type="scientific">Mesorhizobium escarrei</name>
    <dbReference type="NCBI Taxonomy" id="666018"/>
    <lineage>
        <taxon>Bacteria</taxon>
        <taxon>Pseudomonadati</taxon>
        <taxon>Pseudomonadota</taxon>
        <taxon>Alphaproteobacteria</taxon>
        <taxon>Hyphomicrobiales</taxon>
        <taxon>Phyllobacteriaceae</taxon>
        <taxon>Mesorhizobium</taxon>
    </lineage>
</organism>
<gene>
    <name evidence="2" type="ORF">MES5069_280071</name>
</gene>
<comment type="caution">
    <text evidence="2">The sequence shown here is derived from an EMBL/GenBank/DDBJ whole genome shotgun (WGS) entry which is preliminary data.</text>
</comment>
<dbReference type="EMBL" id="CAKXZT010000122">
    <property type="protein sequence ID" value="CAH2401294.1"/>
    <property type="molecule type" value="Genomic_DNA"/>
</dbReference>
<accession>A0ABM9DX21</accession>
<reference evidence="2 3" key="1">
    <citation type="submission" date="2022-03" db="EMBL/GenBank/DDBJ databases">
        <authorList>
            <person name="Brunel B."/>
        </authorList>
    </citation>
    <scope>NUCLEOTIDE SEQUENCE [LARGE SCALE GENOMIC DNA]</scope>
    <source>
        <strain evidence="2">STM5069sample</strain>
    </source>
</reference>
<feature type="region of interest" description="Disordered" evidence="1">
    <location>
        <begin position="1"/>
        <end position="25"/>
    </location>
</feature>
<sequence length="68" mass="7851">MQGSPVFRLPAHSANEKPAPPERRGRVAWALVAPRYSEHHRRDLNLPNHGEDRINRAEPLRDIHSQIE</sequence>
<feature type="region of interest" description="Disordered" evidence="1">
    <location>
        <begin position="38"/>
        <end position="68"/>
    </location>
</feature>
<evidence type="ECO:0000256" key="1">
    <source>
        <dbReference type="SAM" id="MobiDB-lite"/>
    </source>
</evidence>
<evidence type="ECO:0000313" key="2">
    <source>
        <dbReference type="EMBL" id="CAH2401294.1"/>
    </source>
</evidence>
<evidence type="ECO:0000313" key="3">
    <source>
        <dbReference type="Proteomes" id="UP001153050"/>
    </source>
</evidence>
<keyword evidence="3" id="KW-1185">Reference proteome</keyword>